<gene>
    <name evidence="2" type="ORF">HNR39_004135</name>
</gene>
<protein>
    <submittedName>
        <fullName evidence="2">Outer membrane protein assembly factor BamB</fullName>
    </submittedName>
</protein>
<evidence type="ECO:0000313" key="2">
    <source>
        <dbReference type="EMBL" id="MBB5202271.1"/>
    </source>
</evidence>
<proteinExistence type="predicted"/>
<dbReference type="RefSeq" id="WP_168056431.1">
    <property type="nucleotide sequence ID" value="NZ_JAAOZT010000009.1"/>
</dbReference>
<dbReference type="Proteomes" id="UP000571084">
    <property type="component" value="Unassembled WGS sequence"/>
</dbReference>
<organism evidence="2 3">
    <name type="scientific">Glaciimonas immobilis</name>
    <dbReference type="NCBI Taxonomy" id="728004"/>
    <lineage>
        <taxon>Bacteria</taxon>
        <taxon>Pseudomonadati</taxon>
        <taxon>Pseudomonadota</taxon>
        <taxon>Betaproteobacteria</taxon>
        <taxon>Burkholderiales</taxon>
        <taxon>Oxalobacteraceae</taxon>
        <taxon>Glaciimonas</taxon>
    </lineage>
</organism>
<dbReference type="SUPFAM" id="SSF50969">
    <property type="entry name" value="YVTN repeat-like/Quinoprotein amine dehydrogenase"/>
    <property type="match status" value="1"/>
</dbReference>
<name>A0A840S0M3_9BURK</name>
<keyword evidence="3" id="KW-1185">Reference proteome</keyword>
<dbReference type="Gene3D" id="2.40.128.630">
    <property type="match status" value="1"/>
</dbReference>
<dbReference type="InterPro" id="IPR011044">
    <property type="entry name" value="Quino_amine_DH_bsu"/>
</dbReference>
<keyword evidence="1" id="KW-0732">Signal</keyword>
<sequence>MNIPKRSKQNALRLLPLAIGIALCSGTAWAKPGDVTWQHGGMTREVSSDQASYYDLAVDAQGDLYTTEEPKGWSNVLAFKGASPRFEQKWTETILVEGPSRHLLLKGDKLATLSSDENSLTLIDRISGKVSSQTKVNLGDHKIEKVDKPMTLGRDGTLYFNNCKTRINEGMTYSLVTAIGFGDGLVKWEKRPYKHAYCTVPLTTQGYVFNAPAPAVDAEGTVHTVTSPDMSKEAIFLNIKEDNIVRGPTMKGLLTGHPVPGPDGMLYVIGYPDVFGFKDYGLYAVNPKADAYHESAQRIQGATFGSKNVPTFLPEPVIAGNSIYFMDTAEGDKWALSAATFNDGKSDATTLRWTFPFLDTETWQTKEYMTTTPAVSEDGTLYVGTNLALYGIDTVTGKQKWKRTELNNAGAKTLTIGLDGTVYFIGCKSKCIVAIEGDGSALAKGSWPKGRGDLGNTGQAQVVEQPDVIGAAPVAALEISGITDATFFGRVSTLLGASGSTDPDGKVQPWELTYAWSVTQADMVELESPDSVSTMIRLKEVATKDFDVVVTLKVTNPVTGKSSVAHQTLHAKAGK</sequence>
<accession>A0A840S0M3</accession>
<evidence type="ECO:0000256" key="1">
    <source>
        <dbReference type="SAM" id="SignalP"/>
    </source>
</evidence>
<dbReference type="EMBL" id="JACHHQ010000012">
    <property type="protein sequence ID" value="MBB5202271.1"/>
    <property type="molecule type" value="Genomic_DNA"/>
</dbReference>
<feature type="chain" id="PRO_5032766291" evidence="1">
    <location>
        <begin position="31"/>
        <end position="575"/>
    </location>
</feature>
<dbReference type="AlphaFoldDB" id="A0A840S0M3"/>
<dbReference type="InterPro" id="IPR018391">
    <property type="entry name" value="PQQ_b-propeller_rpt"/>
</dbReference>
<dbReference type="SMART" id="SM00564">
    <property type="entry name" value="PQQ"/>
    <property type="match status" value="1"/>
</dbReference>
<comment type="caution">
    <text evidence="2">The sequence shown here is derived from an EMBL/GenBank/DDBJ whole genome shotgun (WGS) entry which is preliminary data.</text>
</comment>
<reference evidence="2 3" key="1">
    <citation type="submission" date="2020-08" db="EMBL/GenBank/DDBJ databases">
        <title>Genomic Encyclopedia of Type Strains, Phase IV (KMG-IV): sequencing the most valuable type-strain genomes for metagenomic binning, comparative biology and taxonomic classification.</title>
        <authorList>
            <person name="Goeker M."/>
        </authorList>
    </citation>
    <scope>NUCLEOTIDE SEQUENCE [LARGE SCALE GENOMIC DNA]</scope>
    <source>
        <strain evidence="2 3">DSM 23240</strain>
    </source>
</reference>
<feature type="signal peptide" evidence="1">
    <location>
        <begin position="1"/>
        <end position="30"/>
    </location>
</feature>
<evidence type="ECO:0000313" key="3">
    <source>
        <dbReference type="Proteomes" id="UP000571084"/>
    </source>
</evidence>